<name>A0A1G2V3H2_9BACT</name>
<dbReference type="EMBL" id="MHWW01000003">
    <property type="protein sequence ID" value="OHB16198.1"/>
    <property type="molecule type" value="Genomic_DNA"/>
</dbReference>
<comment type="caution">
    <text evidence="1">The sequence shown here is derived from an EMBL/GenBank/DDBJ whole genome shotgun (WGS) entry which is preliminary data.</text>
</comment>
<dbReference type="AlphaFoldDB" id="A0A1G2V3H2"/>
<organism evidence="1 2">
    <name type="scientific">Candidatus Zambryskibacteria bacterium RIFOXYC1_FULL_39_10</name>
    <dbReference type="NCBI Taxonomy" id="1802779"/>
    <lineage>
        <taxon>Bacteria</taxon>
        <taxon>Candidatus Zambryskiibacteriota</taxon>
    </lineage>
</organism>
<sequence length="112" mass="13298">MPRKIIKNKITKKEQEQFKIVCFYMANLGSEVQRIFSWKEKGDKETMQNAYKRATLIIDKIKSFNNESANAEMDILQKFFDELILEKMEYSISRNQISSYFNPFALRVINSL</sequence>
<dbReference type="Proteomes" id="UP000177697">
    <property type="component" value="Unassembled WGS sequence"/>
</dbReference>
<evidence type="ECO:0000313" key="1">
    <source>
        <dbReference type="EMBL" id="OHB16198.1"/>
    </source>
</evidence>
<evidence type="ECO:0000313" key="2">
    <source>
        <dbReference type="Proteomes" id="UP000177697"/>
    </source>
</evidence>
<protein>
    <submittedName>
        <fullName evidence="1">Uncharacterized protein</fullName>
    </submittedName>
</protein>
<gene>
    <name evidence="1" type="ORF">A2431_02200</name>
</gene>
<reference evidence="1 2" key="1">
    <citation type="journal article" date="2016" name="Nat. Commun.">
        <title>Thousands of microbial genomes shed light on interconnected biogeochemical processes in an aquifer system.</title>
        <authorList>
            <person name="Anantharaman K."/>
            <person name="Brown C.T."/>
            <person name="Hug L.A."/>
            <person name="Sharon I."/>
            <person name="Castelle C.J."/>
            <person name="Probst A.J."/>
            <person name="Thomas B.C."/>
            <person name="Singh A."/>
            <person name="Wilkins M.J."/>
            <person name="Karaoz U."/>
            <person name="Brodie E.L."/>
            <person name="Williams K.H."/>
            <person name="Hubbard S.S."/>
            <person name="Banfield J.F."/>
        </authorList>
    </citation>
    <scope>NUCLEOTIDE SEQUENCE [LARGE SCALE GENOMIC DNA]</scope>
</reference>
<accession>A0A1G2V3H2</accession>
<proteinExistence type="predicted"/>